<keyword evidence="2" id="KW-1185">Reference proteome</keyword>
<gene>
    <name evidence="1" type="ORF">MRB53_030429</name>
</gene>
<comment type="caution">
    <text evidence="1">The sequence shown here is derived from an EMBL/GenBank/DDBJ whole genome shotgun (WGS) entry which is preliminary data.</text>
</comment>
<evidence type="ECO:0000313" key="2">
    <source>
        <dbReference type="Proteomes" id="UP001234297"/>
    </source>
</evidence>
<protein>
    <submittedName>
        <fullName evidence="1">Uncharacterized protein</fullName>
    </submittedName>
</protein>
<dbReference type="Proteomes" id="UP001234297">
    <property type="component" value="Chromosome 10"/>
</dbReference>
<organism evidence="1 2">
    <name type="scientific">Persea americana</name>
    <name type="common">Avocado</name>
    <dbReference type="NCBI Taxonomy" id="3435"/>
    <lineage>
        <taxon>Eukaryota</taxon>
        <taxon>Viridiplantae</taxon>
        <taxon>Streptophyta</taxon>
        <taxon>Embryophyta</taxon>
        <taxon>Tracheophyta</taxon>
        <taxon>Spermatophyta</taxon>
        <taxon>Magnoliopsida</taxon>
        <taxon>Magnoliidae</taxon>
        <taxon>Laurales</taxon>
        <taxon>Lauraceae</taxon>
        <taxon>Persea</taxon>
    </lineage>
</organism>
<proteinExistence type="predicted"/>
<reference evidence="1 2" key="1">
    <citation type="journal article" date="2022" name="Hortic Res">
        <title>A haplotype resolved chromosomal level avocado genome allows analysis of novel avocado genes.</title>
        <authorList>
            <person name="Nath O."/>
            <person name="Fletcher S.J."/>
            <person name="Hayward A."/>
            <person name="Shaw L.M."/>
            <person name="Masouleh A.K."/>
            <person name="Furtado A."/>
            <person name="Henry R.J."/>
            <person name="Mitter N."/>
        </authorList>
    </citation>
    <scope>NUCLEOTIDE SEQUENCE [LARGE SCALE GENOMIC DNA]</scope>
    <source>
        <strain evidence="2">cv. Hass</strain>
    </source>
</reference>
<accession>A0ACC2KL86</accession>
<sequence length="75" mass="8189">MLRRQVKLQVVLGGMRRSRLKSGGGEDAAAGGSKKKMKKHLVRERQLQAMQVGEEEVAGWLASSVRNDGREVAGD</sequence>
<name>A0ACC2KL86_PERAE</name>
<evidence type="ECO:0000313" key="1">
    <source>
        <dbReference type="EMBL" id="KAJ8621900.1"/>
    </source>
</evidence>
<dbReference type="EMBL" id="CM056818">
    <property type="protein sequence ID" value="KAJ8621900.1"/>
    <property type="molecule type" value="Genomic_DNA"/>
</dbReference>